<keyword evidence="11" id="KW-1185">Reference proteome</keyword>
<dbReference type="InterPro" id="IPR037066">
    <property type="entry name" value="Plug_dom_sf"/>
</dbReference>
<dbReference type="Gene3D" id="2.60.40.1120">
    <property type="entry name" value="Carboxypeptidase-like, regulatory domain"/>
    <property type="match status" value="1"/>
</dbReference>
<proteinExistence type="inferred from homology"/>
<comment type="similarity">
    <text evidence="7">Belongs to the TonB-dependent receptor family.</text>
</comment>
<dbReference type="Pfam" id="PF13715">
    <property type="entry name" value="CarbopepD_reg_2"/>
    <property type="match status" value="1"/>
</dbReference>
<dbReference type="InterPro" id="IPR023996">
    <property type="entry name" value="TonB-dep_OMP_SusC/RagA"/>
</dbReference>
<keyword evidence="3 7" id="KW-1134">Transmembrane beta strand</keyword>
<evidence type="ECO:0000256" key="2">
    <source>
        <dbReference type="ARBA" id="ARBA00022448"/>
    </source>
</evidence>
<dbReference type="InterPro" id="IPR012910">
    <property type="entry name" value="Plug_dom"/>
</dbReference>
<feature type="chain" id="PRO_5013140965" evidence="8">
    <location>
        <begin position="22"/>
        <end position="1003"/>
    </location>
</feature>
<evidence type="ECO:0000256" key="1">
    <source>
        <dbReference type="ARBA" id="ARBA00004571"/>
    </source>
</evidence>
<dbReference type="Pfam" id="PF07715">
    <property type="entry name" value="Plug"/>
    <property type="match status" value="1"/>
</dbReference>
<evidence type="ECO:0000256" key="3">
    <source>
        <dbReference type="ARBA" id="ARBA00022452"/>
    </source>
</evidence>
<keyword evidence="4 7" id="KW-0812">Transmembrane</keyword>
<dbReference type="PROSITE" id="PS00307">
    <property type="entry name" value="LECTIN_LEGUME_BETA"/>
    <property type="match status" value="1"/>
</dbReference>
<evidence type="ECO:0000256" key="5">
    <source>
        <dbReference type="ARBA" id="ARBA00023136"/>
    </source>
</evidence>
<dbReference type="NCBIfam" id="TIGR04057">
    <property type="entry name" value="SusC_RagA_signa"/>
    <property type="match status" value="1"/>
</dbReference>
<protein>
    <submittedName>
        <fullName evidence="10">TonB-linked outer membrane protein, SusC/RagA family</fullName>
    </submittedName>
</protein>
<dbReference type="PROSITE" id="PS52016">
    <property type="entry name" value="TONB_DEPENDENT_REC_3"/>
    <property type="match status" value="1"/>
</dbReference>
<dbReference type="SUPFAM" id="SSF49464">
    <property type="entry name" value="Carboxypeptidase regulatory domain-like"/>
    <property type="match status" value="1"/>
</dbReference>
<dbReference type="NCBIfam" id="TIGR04056">
    <property type="entry name" value="OMP_RagA_SusC"/>
    <property type="match status" value="1"/>
</dbReference>
<keyword evidence="8" id="KW-0732">Signal</keyword>
<dbReference type="Gene3D" id="2.170.130.10">
    <property type="entry name" value="TonB-dependent receptor, plug domain"/>
    <property type="match status" value="1"/>
</dbReference>
<dbReference type="Proteomes" id="UP000193420">
    <property type="component" value="Unassembled WGS sequence"/>
</dbReference>
<dbReference type="SUPFAM" id="SSF56935">
    <property type="entry name" value="Porins"/>
    <property type="match status" value="1"/>
</dbReference>
<comment type="subcellular location">
    <subcellularLocation>
        <location evidence="1 7">Cell outer membrane</location>
        <topology evidence="1 7">Multi-pass membrane protein</topology>
    </subcellularLocation>
</comment>
<sequence>MIKFKHAIIAIVVFIGHFAYSQTSTVSGVVSDDTGIPLPGATIVISGTTIGTTTDFDGNFTLPDVPSNATLVITYVGYEKMTVDLNGRTSINVSLVQDLEALEEVVVVGYGTQSRSEVTGAISTIKSEDITAIPVTNAESALQGRAAGVIVISNGSPGTAPEVRIRGLGTMNNSSPLYVIDGVISNSGLSGLNPGDIDNINILKDASTTAIYGSLGANGVIMVTTKKGSRNGVVSVDFDSYTGVQFVTNRYDLLNTEQYLNYATEAFGFTPNTPASKSGLNTDWQDELFTSGLIQNFDLGISGGGENSNYRFSSNYQDQEGAIIGTGFKRYAFRANSNFTVGRLRLGETLALSFNDQNPEGGLNSGRSLIEHAIKMAPYLPVYNSANLGGFQGPSSSNDGQDAENPVRIQKLRDFSNKNVIINGSIYGEYEILDGLNFKSQLGLIYDNYLNEQFTPAYNQDSENTGTGTQVYANIVKNTGINKDIIFTNSLNYNKSFNDLHNFELLLLYERQDAKNSYINNNSRNFLSNTIKELSNQDANISSATTKYARVSYLGRLNYNFDQRYIFAASLRRDASSRFGANNRWGWFPSLAAGWNLAKESFLEDSSFSTLKLRGSWGIVGNDKSEDYTYTTSLSPNFNYPFGGTNYVGVTAEGVSNPDLKWEETTMVNIGLDLGLMNDKVTLALEYYDNTSNDLLMQLNLADSFGFLKNYKWSNVGSVQTKGFEISLGYNDYEGDFTWSANLNLGTSKNEALSLGGLDQLVGGGFENENLTRLAVGETLFHFYGKVTDGVYQDQSEVNAVFTANPSQTAVQPGDIRFKDLNNDGNINDQDRTILGSAFPDLTYGLNLSAGYKRWDFNAFISGVSGNSIYNTNIYDLEGMPRLFNAGTAVLNRWTGPGTSNTVPRAFGSTQNVSASDRFIEDGSYTRLKNISLGYSIKGDALNKHINKLRLYISGQNLITLTDYSGLDPEIGKPNNNSNFEVGIDRGNYPQPKSLLLGLQVSF</sequence>
<dbReference type="RefSeq" id="WP_085496503.1">
    <property type="nucleotide sequence ID" value="NZ_FXAO01000001.1"/>
</dbReference>
<name>A0A1X7IIR0_9FLAO</name>
<dbReference type="InterPro" id="IPR008969">
    <property type="entry name" value="CarboxyPept-like_regulatory"/>
</dbReference>
<keyword evidence="2 7" id="KW-0813">Transport</keyword>
<dbReference type="InterPro" id="IPR023997">
    <property type="entry name" value="TonB-dep_OMP_SusC/RagA_CS"/>
</dbReference>
<organism evidence="10 11">
    <name type="scientific">Arenibacter troitsensis</name>
    <dbReference type="NCBI Taxonomy" id="188872"/>
    <lineage>
        <taxon>Bacteria</taxon>
        <taxon>Pseudomonadati</taxon>
        <taxon>Bacteroidota</taxon>
        <taxon>Flavobacteriia</taxon>
        <taxon>Flavobacteriales</taxon>
        <taxon>Flavobacteriaceae</taxon>
        <taxon>Arenibacter</taxon>
    </lineage>
</organism>
<feature type="domain" description="TonB-dependent receptor plug" evidence="9">
    <location>
        <begin position="116"/>
        <end position="220"/>
    </location>
</feature>
<gene>
    <name evidence="10" type="ORF">SAMN03080602_00898</name>
</gene>
<evidence type="ECO:0000313" key="11">
    <source>
        <dbReference type="Proteomes" id="UP000193420"/>
    </source>
</evidence>
<evidence type="ECO:0000256" key="8">
    <source>
        <dbReference type="SAM" id="SignalP"/>
    </source>
</evidence>
<dbReference type="EMBL" id="FXAO01000001">
    <property type="protein sequence ID" value="SMG14767.1"/>
    <property type="molecule type" value="Genomic_DNA"/>
</dbReference>
<accession>A0A1X7IIR0</accession>
<keyword evidence="5 7" id="KW-0472">Membrane</keyword>
<evidence type="ECO:0000256" key="4">
    <source>
        <dbReference type="ARBA" id="ARBA00022692"/>
    </source>
</evidence>
<feature type="signal peptide" evidence="8">
    <location>
        <begin position="1"/>
        <end position="21"/>
    </location>
</feature>
<evidence type="ECO:0000259" key="9">
    <source>
        <dbReference type="Pfam" id="PF07715"/>
    </source>
</evidence>
<evidence type="ECO:0000313" key="10">
    <source>
        <dbReference type="EMBL" id="SMG14767.1"/>
    </source>
</evidence>
<reference evidence="11" key="1">
    <citation type="submission" date="2017-04" db="EMBL/GenBank/DDBJ databases">
        <authorList>
            <person name="Varghese N."/>
            <person name="Submissions S."/>
        </authorList>
    </citation>
    <scope>NUCLEOTIDE SEQUENCE [LARGE SCALE GENOMIC DNA]</scope>
    <source>
        <strain evidence="11">DSM 19835</strain>
    </source>
</reference>
<dbReference type="InterPro" id="IPR036942">
    <property type="entry name" value="Beta-barrel_TonB_sf"/>
</dbReference>
<keyword evidence="6 7" id="KW-0998">Cell outer membrane</keyword>
<dbReference type="InterPro" id="IPR019825">
    <property type="entry name" value="Lectin_legB_Mn/Ca_BS"/>
</dbReference>
<dbReference type="STRING" id="188872.SAMN03080602_00898"/>
<dbReference type="Gene3D" id="2.40.170.20">
    <property type="entry name" value="TonB-dependent receptor, beta-barrel domain"/>
    <property type="match status" value="1"/>
</dbReference>
<dbReference type="GO" id="GO:0009279">
    <property type="term" value="C:cell outer membrane"/>
    <property type="evidence" value="ECO:0007669"/>
    <property type="project" value="UniProtKB-SubCell"/>
</dbReference>
<dbReference type="InterPro" id="IPR039426">
    <property type="entry name" value="TonB-dep_rcpt-like"/>
</dbReference>
<dbReference type="AlphaFoldDB" id="A0A1X7IIR0"/>
<evidence type="ECO:0000256" key="7">
    <source>
        <dbReference type="PROSITE-ProRule" id="PRU01360"/>
    </source>
</evidence>
<evidence type="ECO:0000256" key="6">
    <source>
        <dbReference type="ARBA" id="ARBA00023237"/>
    </source>
</evidence>